<keyword evidence="1" id="KW-1133">Transmembrane helix</keyword>
<keyword evidence="1" id="KW-0812">Transmembrane</keyword>
<comment type="caution">
    <text evidence="2">The sequence shown here is derived from an EMBL/GenBank/DDBJ whole genome shotgun (WGS) entry which is preliminary data.</text>
</comment>
<evidence type="ECO:0000313" key="3">
    <source>
        <dbReference type="Proteomes" id="UP000183192"/>
    </source>
</evidence>
<dbReference type="Proteomes" id="UP000183192">
    <property type="component" value="Unassembled WGS sequence"/>
</dbReference>
<dbReference type="AlphaFoldDB" id="A0A1J4T8Z3"/>
<gene>
    <name evidence="2" type="ORF">AUJ27_01530</name>
</gene>
<dbReference type="EMBL" id="MNUU01000027">
    <property type="protein sequence ID" value="OIO07976.1"/>
    <property type="molecule type" value="Genomic_DNA"/>
</dbReference>
<evidence type="ECO:0000256" key="1">
    <source>
        <dbReference type="SAM" id="Phobius"/>
    </source>
</evidence>
<feature type="transmembrane region" description="Helical" evidence="1">
    <location>
        <begin position="92"/>
        <end position="113"/>
    </location>
</feature>
<protein>
    <submittedName>
        <fullName evidence="2">Uncharacterized protein</fullName>
    </submittedName>
</protein>
<reference evidence="2 3" key="1">
    <citation type="journal article" date="2016" name="Environ. Microbiol.">
        <title>Genomic resolution of a cold subsurface aquifer community provides metabolic insights for novel microbes adapted to high CO concentrations.</title>
        <authorList>
            <person name="Probst A.J."/>
            <person name="Castelle C.J."/>
            <person name="Singh A."/>
            <person name="Brown C.T."/>
            <person name="Anantharaman K."/>
            <person name="Sharon I."/>
            <person name="Hug L.A."/>
            <person name="Burstein D."/>
            <person name="Emerson J.B."/>
            <person name="Thomas B.C."/>
            <person name="Banfield J.F."/>
        </authorList>
    </citation>
    <scope>NUCLEOTIDE SEQUENCE [LARGE SCALE GENOMIC DNA]</scope>
    <source>
        <strain evidence="2">CG1_02_37_44</strain>
    </source>
</reference>
<feature type="transmembrane region" description="Helical" evidence="1">
    <location>
        <begin position="52"/>
        <end position="69"/>
    </location>
</feature>
<accession>A0A1J4T8Z3</accession>
<sequence>MATDYSNNKTPVEIRKHNIELLWFISEKWFRILEFSLILATLYYFKDKTHNIFIVAIYWFSWMIFWSWFTEIGEFLTEKITEGKKLSKNKKLLVWILSMIPVIAIYTVITMAANSIMSAK</sequence>
<proteinExistence type="predicted"/>
<evidence type="ECO:0000313" key="2">
    <source>
        <dbReference type="EMBL" id="OIO07976.1"/>
    </source>
</evidence>
<keyword evidence="1" id="KW-0472">Membrane</keyword>
<name>A0A1J4T8Z3_9BACT</name>
<organism evidence="2 3">
    <name type="scientific">Candidatus Falkowbacteria bacterium CG1_02_37_44</name>
    <dbReference type="NCBI Taxonomy" id="1805146"/>
    <lineage>
        <taxon>Bacteria</taxon>
        <taxon>Candidatus Falkowiibacteriota</taxon>
    </lineage>
</organism>